<evidence type="ECO:0000256" key="2">
    <source>
        <dbReference type="ARBA" id="ARBA00022487"/>
    </source>
</evidence>
<protein>
    <recommendedName>
        <fullName evidence="5">Carboxylesterase type B domain-containing protein</fullName>
    </recommendedName>
</protein>
<feature type="signal peptide" evidence="4">
    <location>
        <begin position="1"/>
        <end position="18"/>
    </location>
</feature>
<keyword evidence="3" id="KW-0378">Hydrolase</keyword>
<dbReference type="SUPFAM" id="SSF53474">
    <property type="entry name" value="alpha/beta-Hydrolases"/>
    <property type="match status" value="1"/>
</dbReference>
<dbReference type="PANTHER" id="PTHR43918">
    <property type="entry name" value="ACETYLCHOLINESTERASE"/>
    <property type="match status" value="1"/>
</dbReference>
<dbReference type="Ensembl" id="ENSPMET00000008008.1">
    <property type="protein sequence ID" value="ENSPMEP00000024293.1"/>
    <property type="gene ID" value="ENSPMEG00000006471.1"/>
</dbReference>
<dbReference type="STRING" id="48701.ENSPMEP00000024293"/>
<keyword evidence="2" id="KW-0719">Serine esterase</keyword>
<keyword evidence="7" id="KW-1185">Reference proteome</keyword>
<evidence type="ECO:0000256" key="4">
    <source>
        <dbReference type="SAM" id="SignalP"/>
    </source>
</evidence>
<evidence type="ECO:0000313" key="7">
    <source>
        <dbReference type="Proteomes" id="UP000261480"/>
    </source>
</evidence>
<dbReference type="GO" id="GO:0005886">
    <property type="term" value="C:plasma membrane"/>
    <property type="evidence" value="ECO:0007669"/>
    <property type="project" value="TreeGrafter"/>
</dbReference>
<dbReference type="PANTHER" id="PTHR43918:SF4">
    <property type="entry name" value="CARBOXYLIC ESTER HYDROLASE"/>
    <property type="match status" value="1"/>
</dbReference>
<dbReference type="InterPro" id="IPR029058">
    <property type="entry name" value="AB_hydrolase_fold"/>
</dbReference>
<keyword evidence="4" id="KW-0732">Signal</keyword>
<dbReference type="GO" id="GO:0006581">
    <property type="term" value="P:acetylcholine catabolic process"/>
    <property type="evidence" value="ECO:0007669"/>
    <property type="project" value="TreeGrafter"/>
</dbReference>
<dbReference type="AlphaFoldDB" id="A0A3B3YAV2"/>
<evidence type="ECO:0000259" key="5">
    <source>
        <dbReference type="Pfam" id="PF00135"/>
    </source>
</evidence>
<evidence type="ECO:0000313" key="6">
    <source>
        <dbReference type="Ensembl" id="ENSPMEP00000024293.1"/>
    </source>
</evidence>
<dbReference type="GO" id="GO:0005615">
    <property type="term" value="C:extracellular space"/>
    <property type="evidence" value="ECO:0007669"/>
    <property type="project" value="TreeGrafter"/>
</dbReference>
<feature type="chain" id="PRO_5017231310" description="Carboxylesterase type B domain-containing protein" evidence="4">
    <location>
        <begin position="19"/>
        <end position="148"/>
    </location>
</feature>
<sequence length="148" mass="16309">MKCRVFLLVSVLFLGATADLQAPEVQTKLGRLKGQYVSVKGKETGVHSFLGVPFAKPPLGPTLRLAAPQPAEGWQGLRDATKQPNMCIQDMDFVDKLFEKLSGMKTEMPDISEDCLYLNIHTPANRAPDAKLPVRNLWSGLHVSVLDH</sequence>
<evidence type="ECO:0000256" key="1">
    <source>
        <dbReference type="ARBA" id="ARBA00005964"/>
    </source>
</evidence>
<accession>A0A3B3YAV2</accession>
<dbReference type="InterPro" id="IPR050654">
    <property type="entry name" value="AChE-related_enzymes"/>
</dbReference>
<name>A0A3B3YAV2_9TELE</name>
<organism evidence="6 7">
    <name type="scientific">Poecilia mexicana</name>
    <dbReference type="NCBI Taxonomy" id="48701"/>
    <lineage>
        <taxon>Eukaryota</taxon>
        <taxon>Metazoa</taxon>
        <taxon>Chordata</taxon>
        <taxon>Craniata</taxon>
        <taxon>Vertebrata</taxon>
        <taxon>Euteleostomi</taxon>
        <taxon>Actinopterygii</taxon>
        <taxon>Neopterygii</taxon>
        <taxon>Teleostei</taxon>
        <taxon>Neoteleostei</taxon>
        <taxon>Acanthomorphata</taxon>
        <taxon>Ovalentaria</taxon>
        <taxon>Atherinomorphae</taxon>
        <taxon>Cyprinodontiformes</taxon>
        <taxon>Poeciliidae</taxon>
        <taxon>Poeciliinae</taxon>
        <taxon>Poecilia</taxon>
    </lineage>
</organism>
<proteinExistence type="inferred from homology"/>
<feature type="domain" description="Carboxylesterase type B" evidence="5">
    <location>
        <begin position="22"/>
        <end position="134"/>
    </location>
</feature>
<reference evidence="6" key="1">
    <citation type="submission" date="2025-08" db="UniProtKB">
        <authorList>
            <consortium name="Ensembl"/>
        </authorList>
    </citation>
    <scope>IDENTIFICATION</scope>
</reference>
<dbReference type="Pfam" id="PF00135">
    <property type="entry name" value="COesterase"/>
    <property type="match status" value="1"/>
</dbReference>
<dbReference type="GO" id="GO:0003990">
    <property type="term" value="F:acetylcholinesterase activity"/>
    <property type="evidence" value="ECO:0007669"/>
    <property type="project" value="TreeGrafter"/>
</dbReference>
<reference evidence="6" key="2">
    <citation type="submission" date="2025-09" db="UniProtKB">
        <authorList>
            <consortium name="Ensembl"/>
        </authorList>
    </citation>
    <scope>IDENTIFICATION</scope>
</reference>
<evidence type="ECO:0000256" key="3">
    <source>
        <dbReference type="ARBA" id="ARBA00022801"/>
    </source>
</evidence>
<dbReference type="Proteomes" id="UP000261480">
    <property type="component" value="Unplaced"/>
</dbReference>
<comment type="similarity">
    <text evidence="1">Belongs to the type-B carboxylesterase/lipase family.</text>
</comment>
<dbReference type="Gene3D" id="3.40.50.1820">
    <property type="entry name" value="alpha/beta hydrolase"/>
    <property type="match status" value="1"/>
</dbReference>
<dbReference type="GO" id="GO:0019695">
    <property type="term" value="P:choline metabolic process"/>
    <property type="evidence" value="ECO:0007669"/>
    <property type="project" value="TreeGrafter"/>
</dbReference>
<dbReference type="InterPro" id="IPR002018">
    <property type="entry name" value="CarbesteraseB"/>
</dbReference>